<evidence type="ECO:0000313" key="2">
    <source>
        <dbReference type="Proteomes" id="UP000831120"/>
    </source>
</evidence>
<evidence type="ECO:0008006" key="3">
    <source>
        <dbReference type="Google" id="ProtNLM"/>
    </source>
</evidence>
<keyword evidence="2" id="KW-1185">Reference proteome</keyword>
<dbReference type="EMBL" id="AP025594">
    <property type="protein sequence ID" value="BDG17729.1"/>
    <property type="molecule type" value="Genomic_DNA"/>
</dbReference>
<protein>
    <recommendedName>
        <fullName evidence="3">Kelch motif protein</fullName>
    </recommendedName>
</protein>
<reference evidence="1 2" key="1">
    <citation type="journal article" date="2022" name="Microbiol. Resour. Announc.">
        <title>Complete Genome Sequences of Thermus Strains Isolated from Senami Hot Spring in Japan.</title>
        <authorList>
            <person name="Miyazaki K."/>
        </authorList>
    </citation>
    <scope>NUCLEOTIDE SEQUENCE [LARGE SCALE GENOMIC DNA]</scope>
    <source>
        <strain evidence="1 2">SNM4-1</strain>
        <plasmid evidence="1 2">pTbrSNM4-1b</plasmid>
    </source>
</reference>
<sequence length="453" mass="47993">MLLSFRLVLVGFGLVLLLAACAGQLGGGGGNGGGGGSNGGGGGSGGGTSSQLTLESVRLTAYEVYQGQDLTLTLTLSSQDGFQGEVEVEVLENGQRVTWLRPSSSQQTISVPSNGQETITLNVAVSSNALSGAHDLSVKVAYGNSATQKSVPLTVWTTHQPTVNPDLLRVVYKGGRFLALSAFAGGEPRQDIWVSSDGEQWTRGSVWNAGYLLWDAAYDGSGTYIAVGPAGRIYTSTNGVTWTNLQPPSGAFYPYSVIYAQGKWVFGSDHGVYYYDGNTWTRQPIYGLRHGYRVAYGNGRFVVAGVGFGDWGDGVVVFASENGTDWTLTHYRPDPYYSTAYVGDLFYDAERGRFLVVGGTEGNNQTVFVLESQDGTQWQVYGDGAGRDQRAVGIACGGDTCFFQVSYKGILKASSPNIQEASVVVGEPTDIFGLTYGNGKFVGVGKVIASRSP</sequence>
<evidence type="ECO:0000313" key="1">
    <source>
        <dbReference type="EMBL" id="BDG17729.1"/>
    </source>
</evidence>
<proteinExistence type="predicted"/>
<name>A0ABM7XN15_THEBO</name>
<dbReference type="Proteomes" id="UP000831120">
    <property type="component" value="Plasmid pTbrSNM4-1b"/>
</dbReference>
<dbReference type="InterPro" id="IPR036278">
    <property type="entry name" value="Sialidase_sf"/>
</dbReference>
<dbReference type="SUPFAM" id="SSF50939">
    <property type="entry name" value="Sialidases"/>
    <property type="match status" value="1"/>
</dbReference>
<keyword evidence="1" id="KW-0614">Plasmid</keyword>
<organism evidence="1 2">
    <name type="scientific">Thermus brockianus</name>
    <dbReference type="NCBI Taxonomy" id="56956"/>
    <lineage>
        <taxon>Bacteria</taxon>
        <taxon>Thermotogati</taxon>
        <taxon>Deinococcota</taxon>
        <taxon>Deinococci</taxon>
        <taxon>Thermales</taxon>
        <taxon>Thermaceae</taxon>
        <taxon>Thermus</taxon>
    </lineage>
</organism>
<gene>
    <name evidence="1" type="ORF">TbrSNM41_24630</name>
</gene>
<accession>A0ABM7XN15</accession>
<geneLocation type="plasmid" evidence="1 2">
    <name>pTbrSNM4-1b</name>
</geneLocation>
<dbReference type="PROSITE" id="PS51257">
    <property type="entry name" value="PROKAR_LIPOPROTEIN"/>
    <property type="match status" value="1"/>
</dbReference>